<dbReference type="PANTHER" id="PTHR10434">
    <property type="entry name" value="1-ACYL-SN-GLYCEROL-3-PHOSPHATE ACYLTRANSFERASE"/>
    <property type="match status" value="1"/>
</dbReference>
<gene>
    <name evidence="9" type="ORF">g.47555</name>
</gene>
<keyword evidence="3" id="KW-0808">Transferase</keyword>
<dbReference type="Pfam" id="PF01553">
    <property type="entry name" value="Acyltransferase"/>
    <property type="match status" value="1"/>
</dbReference>
<reference evidence="9" key="1">
    <citation type="submission" date="2015-08" db="EMBL/GenBank/DDBJ databases">
        <authorList>
            <person name="Babu N.S."/>
            <person name="Beckwith C.J."/>
            <person name="Beseler K.G."/>
            <person name="Brison A."/>
            <person name="Carone J.V."/>
            <person name="Caskin T.P."/>
            <person name="Diamond M."/>
            <person name="Durham M.E."/>
            <person name="Foxe J.M."/>
            <person name="Go M."/>
            <person name="Henderson B.A."/>
            <person name="Jones I.B."/>
            <person name="McGettigan J.A."/>
            <person name="Micheletti S.J."/>
            <person name="Nasrallah M.E."/>
            <person name="Ortiz D."/>
            <person name="Piller C.R."/>
            <person name="Privatt S.R."/>
            <person name="Schneider S.L."/>
            <person name="Sharp S."/>
            <person name="Smith T.C."/>
            <person name="Stanton J.D."/>
            <person name="Ullery H.E."/>
            <person name="Wilson R.J."/>
            <person name="Serrano M.G."/>
            <person name="Buck G."/>
            <person name="Lee V."/>
            <person name="Wang Y."/>
            <person name="Carvalho R."/>
            <person name="Voegtly L."/>
            <person name="Shi R."/>
            <person name="Duckworth R."/>
            <person name="Johnson A."/>
            <person name="Loviza R."/>
            <person name="Walstead R."/>
            <person name="Shah Z."/>
            <person name="Kiflezghi M."/>
            <person name="Wade K."/>
            <person name="Ball S.L."/>
            <person name="Bradley K.W."/>
            <person name="Asai D.J."/>
            <person name="Bowman C.A."/>
            <person name="Russell D.A."/>
            <person name="Pope W.H."/>
            <person name="Jacobs-Sera D."/>
            <person name="Hendrix R.W."/>
            <person name="Hatfull G.F."/>
        </authorList>
    </citation>
    <scope>NUCLEOTIDE SEQUENCE</scope>
</reference>
<proteinExistence type="predicted"/>
<name>A0A1D2A7D2_AUXPR</name>
<dbReference type="GO" id="GO:0003841">
    <property type="term" value="F:1-acylglycerol-3-phosphate O-acyltransferase activity"/>
    <property type="evidence" value="ECO:0007669"/>
    <property type="project" value="TreeGrafter"/>
</dbReference>
<dbReference type="CDD" id="cd07989">
    <property type="entry name" value="LPLAT_AGPAT-like"/>
    <property type="match status" value="1"/>
</dbReference>
<dbReference type="GO" id="GO:0006654">
    <property type="term" value="P:phosphatidic acid biosynthetic process"/>
    <property type="evidence" value="ECO:0007669"/>
    <property type="project" value="TreeGrafter"/>
</dbReference>
<evidence type="ECO:0000256" key="2">
    <source>
        <dbReference type="ARBA" id="ARBA00022516"/>
    </source>
</evidence>
<accession>A0A1D2A7D2</accession>
<keyword evidence="7" id="KW-0812">Transmembrane</keyword>
<evidence type="ECO:0000313" key="9">
    <source>
        <dbReference type="EMBL" id="JAT74981.1"/>
    </source>
</evidence>
<feature type="transmembrane region" description="Helical" evidence="7">
    <location>
        <begin position="338"/>
        <end position="355"/>
    </location>
</feature>
<dbReference type="EMBL" id="GDKF01003641">
    <property type="protein sequence ID" value="JAT74981.1"/>
    <property type="molecule type" value="Transcribed_RNA"/>
</dbReference>
<dbReference type="PANTHER" id="PTHR10434:SF64">
    <property type="entry name" value="1-ACYL-SN-GLYCEROL-3-PHOSPHATE ACYLTRANSFERASE-RELATED"/>
    <property type="match status" value="1"/>
</dbReference>
<feature type="region of interest" description="Disordered" evidence="6">
    <location>
        <begin position="34"/>
        <end position="55"/>
    </location>
</feature>
<protein>
    <recommendedName>
        <fullName evidence="8">Phospholipid/glycerol acyltransferase domain-containing protein</fullName>
    </recommendedName>
</protein>
<evidence type="ECO:0000256" key="7">
    <source>
        <dbReference type="SAM" id="Phobius"/>
    </source>
</evidence>
<comment type="pathway">
    <text evidence="1">Lipid metabolism.</text>
</comment>
<organism evidence="9">
    <name type="scientific">Auxenochlorella protothecoides</name>
    <name type="common">Green microalga</name>
    <name type="synonym">Chlorella protothecoides</name>
    <dbReference type="NCBI Taxonomy" id="3075"/>
    <lineage>
        <taxon>Eukaryota</taxon>
        <taxon>Viridiplantae</taxon>
        <taxon>Chlorophyta</taxon>
        <taxon>core chlorophytes</taxon>
        <taxon>Trebouxiophyceae</taxon>
        <taxon>Chlorellales</taxon>
        <taxon>Chlorellaceae</taxon>
        <taxon>Auxenochlorella</taxon>
    </lineage>
</organism>
<keyword evidence="2" id="KW-0444">Lipid biosynthesis</keyword>
<dbReference type="InterPro" id="IPR002123">
    <property type="entry name" value="Plipid/glycerol_acylTrfase"/>
</dbReference>
<evidence type="ECO:0000256" key="3">
    <source>
        <dbReference type="ARBA" id="ARBA00022679"/>
    </source>
</evidence>
<keyword evidence="7" id="KW-1133">Transmembrane helix</keyword>
<evidence type="ECO:0000259" key="8">
    <source>
        <dbReference type="SMART" id="SM00563"/>
    </source>
</evidence>
<dbReference type="AlphaFoldDB" id="A0A1D2A7D2"/>
<dbReference type="SUPFAM" id="SSF69593">
    <property type="entry name" value="Glycerol-3-phosphate (1)-acyltransferase"/>
    <property type="match status" value="1"/>
</dbReference>
<evidence type="ECO:0000256" key="4">
    <source>
        <dbReference type="ARBA" id="ARBA00023098"/>
    </source>
</evidence>
<feature type="transmembrane region" description="Helical" evidence="7">
    <location>
        <begin position="239"/>
        <end position="264"/>
    </location>
</feature>
<keyword evidence="4" id="KW-0443">Lipid metabolism</keyword>
<feature type="domain" description="Phospholipid/glycerol acyltransferase" evidence="8">
    <location>
        <begin position="307"/>
        <end position="420"/>
    </location>
</feature>
<evidence type="ECO:0000256" key="1">
    <source>
        <dbReference type="ARBA" id="ARBA00005189"/>
    </source>
</evidence>
<sequence length="477" mass="52763">MNHPPVSACKVTPNKLFPAFPVVQHMSLAMVTLPTRRHGDSPPSPPLHSRKGPRKCPDLFQLSFKGKISSFEASEKGRQASTVVKWRSRREACQGVHGQQWDDTLRLASSGQNSVHGKGMSMLIPRCGLVPQGSNARPTAQLVGLQPAVPPARRGSTRFPTPLHAEFTYRSNPSAAHKWSRCGHCPWGREVRSTNQDRGGRVGSYASNAGDPTGFTAAMQPIFVDTRGLKGALAAFRAFLFYLNTFAWAGPLFVIMVFLTPYVLAFDRTRRKAQHFFNTLWAKISSFPFYRVVISGLENLPPQEQPAVYVANHQSFLDITTLFHINRDFKFVSKTANFFIPIIGWSMFLTGHIQLDRMDRRSQQKCLKDCGMMLERGTSVAFFPEGTRSKDGKLHAFKRGAFVVASRHNVPVVPITLDGTGDLMPNSREYLLFPGTVHVRIHPAIPPGPVDALTRAAECAIASGLPPERLAPEILGT</sequence>
<dbReference type="SMART" id="SM00563">
    <property type="entry name" value="PlsC"/>
    <property type="match status" value="1"/>
</dbReference>
<evidence type="ECO:0000256" key="5">
    <source>
        <dbReference type="ARBA" id="ARBA00023315"/>
    </source>
</evidence>
<keyword evidence="5" id="KW-0012">Acyltransferase</keyword>
<evidence type="ECO:0000256" key="6">
    <source>
        <dbReference type="SAM" id="MobiDB-lite"/>
    </source>
</evidence>
<keyword evidence="7" id="KW-0472">Membrane</keyword>